<keyword evidence="3" id="KW-1185">Reference proteome</keyword>
<dbReference type="AlphaFoldDB" id="A0A5C3F9V2"/>
<feature type="chain" id="PRO_5023145880" evidence="1">
    <location>
        <begin position="23"/>
        <end position="143"/>
    </location>
</feature>
<evidence type="ECO:0000313" key="3">
    <source>
        <dbReference type="Proteomes" id="UP000323386"/>
    </source>
</evidence>
<keyword evidence="1" id="KW-0732">Signal</keyword>
<dbReference type="Proteomes" id="UP000323386">
    <property type="component" value="Unassembled WGS sequence"/>
</dbReference>
<sequence>MKLSTRSALLLMVLLVAQYAAAANPCADAYTPGVKWKTYVAGKLGWFNVAILKDHYQYQFASATDGANAGSWTLEQKLGPNNMETIVPLTSAYSCFNVDPTSSGDAVNAINAFVLGATDRLQDYYINCEHRSVRRLRSHDFLV</sequence>
<name>A0A5C3F9V2_9BASI</name>
<accession>A0A5C3F9V2</accession>
<proteinExistence type="predicted"/>
<organism evidence="2 3">
    <name type="scientific">Pseudozyma flocculosa</name>
    <dbReference type="NCBI Taxonomy" id="84751"/>
    <lineage>
        <taxon>Eukaryota</taxon>
        <taxon>Fungi</taxon>
        <taxon>Dikarya</taxon>
        <taxon>Basidiomycota</taxon>
        <taxon>Ustilaginomycotina</taxon>
        <taxon>Ustilaginomycetes</taxon>
        <taxon>Ustilaginales</taxon>
        <taxon>Ustilaginaceae</taxon>
        <taxon>Pseudozyma</taxon>
    </lineage>
</organism>
<gene>
    <name evidence="2" type="ORF">PSFLO_06348</name>
</gene>
<evidence type="ECO:0000256" key="1">
    <source>
        <dbReference type="SAM" id="SignalP"/>
    </source>
</evidence>
<protein>
    <submittedName>
        <fullName evidence="2">Uncharacterized protein</fullName>
    </submittedName>
</protein>
<feature type="signal peptide" evidence="1">
    <location>
        <begin position="1"/>
        <end position="22"/>
    </location>
</feature>
<evidence type="ECO:0000313" key="2">
    <source>
        <dbReference type="EMBL" id="SPO40866.1"/>
    </source>
</evidence>
<reference evidence="2 3" key="1">
    <citation type="submission" date="2018-03" db="EMBL/GenBank/DDBJ databases">
        <authorList>
            <person name="Guldener U."/>
        </authorList>
    </citation>
    <scope>NUCLEOTIDE SEQUENCE [LARGE SCALE GENOMIC DNA]</scope>
    <source>
        <strain evidence="2 3">DAOM196992</strain>
    </source>
</reference>
<dbReference type="EMBL" id="OOIP01000023">
    <property type="protein sequence ID" value="SPO40866.1"/>
    <property type="molecule type" value="Genomic_DNA"/>
</dbReference>